<gene>
    <name evidence="1" type="ORF">J0H45_02650</name>
</gene>
<dbReference type="AlphaFoldDB" id="A0A9D8KYH2"/>
<comment type="caution">
    <text evidence="1">The sequence shown here is derived from an EMBL/GenBank/DDBJ whole genome shotgun (WGS) entry which is preliminary data.</text>
</comment>
<evidence type="ECO:0000313" key="1">
    <source>
        <dbReference type="EMBL" id="MBN8798247.1"/>
    </source>
</evidence>
<dbReference type="RefSeq" id="WP_273083604.1">
    <property type="nucleotide sequence ID" value="NZ_JAFKME010000008.1"/>
</dbReference>
<accession>A0A9D8KYH2</accession>
<name>A0A9D8KYH2_9GAMM</name>
<dbReference type="EMBL" id="JAFKMG010000278">
    <property type="protein sequence ID" value="MBN8798247.1"/>
    <property type="molecule type" value="Genomic_DNA"/>
</dbReference>
<dbReference type="Proteomes" id="UP000664815">
    <property type="component" value="Unassembled WGS sequence"/>
</dbReference>
<proteinExistence type="predicted"/>
<organism evidence="1 2">
    <name type="scientific">Stenotrophomonas nitritireducens</name>
    <dbReference type="NCBI Taxonomy" id="83617"/>
    <lineage>
        <taxon>Bacteria</taxon>
        <taxon>Pseudomonadati</taxon>
        <taxon>Pseudomonadota</taxon>
        <taxon>Gammaproteobacteria</taxon>
        <taxon>Lysobacterales</taxon>
        <taxon>Lysobacteraceae</taxon>
        <taxon>Stenotrophomonas</taxon>
    </lineage>
</organism>
<reference evidence="1" key="1">
    <citation type="submission" date="2021-02" db="EMBL/GenBank/DDBJ databases">
        <title>Thiocyanate and organic carbon inputs drive convergent selection for specific autotrophic Afipia and Thiobacillus strains within complex microbiomes.</title>
        <authorList>
            <person name="Huddy R.J."/>
            <person name="Sachdeva R."/>
            <person name="Kadzinga F."/>
            <person name="Kantor R.S."/>
            <person name="Harrison S.T.L."/>
            <person name="Banfield J.F."/>
        </authorList>
    </citation>
    <scope>NUCLEOTIDE SEQUENCE</scope>
    <source>
        <strain evidence="1">SCN18_10_11_15_R1_P_69_7</strain>
    </source>
</reference>
<evidence type="ECO:0000313" key="2">
    <source>
        <dbReference type="Proteomes" id="UP000664815"/>
    </source>
</evidence>
<protein>
    <submittedName>
        <fullName evidence="1">Uncharacterized protein</fullName>
    </submittedName>
</protein>
<sequence>MRLRHLPAFLPTRRAPAFSKAEHRPWRDNGLNPLHFAALRETRTPAATTGLLATFPRLAACLGAAFVPPAGEKFP</sequence>